<dbReference type="KEGG" id="wsu:WS0110"/>
<dbReference type="eggNOG" id="COG1127">
    <property type="taxonomic scope" value="Bacteria"/>
</dbReference>
<dbReference type="Proteomes" id="UP000000422">
    <property type="component" value="Chromosome"/>
</dbReference>
<keyword evidence="1" id="KW-0813">Transport</keyword>
<evidence type="ECO:0000256" key="3">
    <source>
        <dbReference type="ARBA" id="ARBA00022840"/>
    </source>
</evidence>
<dbReference type="AlphaFoldDB" id="Q7MAP5"/>
<dbReference type="STRING" id="273121.WS0110"/>
<dbReference type="Pfam" id="PF00005">
    <property type="entry name" value="ABC_tran"/>
    <property type="match status" value="1"/>
</dbReference>
<dbReference type="EMBL" id="BX571657">
    <property type="protein sequence ID" value="CAE09276.1"/>
    <property type="molecule type" value="Genomic_DNA"/>
</dbReference>
<gene>
    <name evidence="5" type="primary">TTG2A</name>
    <name evidence="5" type="ordered locus">WS0110</name>
</gene>
<sequence>MLELKGVAKSFGAKKVLTDITLEAKEGKTTVIFGLSGSGKSTIIKLIVRLLEPDGGDILLHNESILSASPKRLYELRKEIGFLFQSGALFDSKNVYENVAFPLREHTRLSEREIRAKVLSRLEMVGLKPDEVALLYPDELSGGMKKRVGLARSIILDPKVILYDEPTSGLDPITSDLITQMIIHLQKELQTTSILISHDLKESFKAADYMAMLFEGRIIECSSKEQFAKSENPRVRQFLEGSSAGPINLN</sequence>
<evidence type="ECO:0000313" key="6">
    <source>
        <dbReference type="Proteomes" id="UP000000422"/>
    </source>
</evidence>
<dbReference type="InterPro" id="IPR003439">
    <property type="entry name" value="ABC_transporter-like_ATP-bd"/>
</dbReference>
<dbReference type="Gene3D" id="3.40.50.300">
    <property type="entry name" value="P-loop containing nucleotide triphosphate hydrolases"/>
    <property type="match status" value="1"/>
</dbReference>
<dbReference type="SUPFAM" id="SSF52540">
    <property type="entry name" value="P-loop containing nucleoside triphosphate hydrolases"/>
    <property type="match status" value="1"/>
</dbReference>
<dbReference type="RefSeq" id="WP_011138076.1">
    <property type="nucleotide sequence ID" value="NC_005090.1"/>
</dbReference>
<accession>Q7MAP5</accession>
<dbReference type="PROSITE" id="PS50893">
    <property type="entry name" value="ABC_TRANSPORTER_2"/>
    <property type="match status" value="1"/>
</dbReference>
<dbReference type="GO" id="GO:0016887">
    <property type="term" value="F:ATP hydrolysis activity"/>
    <property type="evidence" value="ECO:0007669"/>
    <property type="project" value="InterPro"/>
</dbReference>
<dbReference type="PANTHER" id="PTHR43023">
    <property type="entry name" value="PROTEIN TRIGALACTOSYLDIACYLGLYCEROL 3, CHLOROPLASTIC"/>
    <property type="match status" value="1"/>
</dbReference>
<keyword evidence="2" id="KW-0547">Nucleotide-binding</keyword>
<dbReference type="InterPro" id="IPR017871">
    <property type="entry name" value="ABC_transporter-like_CS"/>
</dbReference>
<dbReference type="SMART" id="SM00382">
    <property type="entry name" value="AAA"/>
    <property type="match status" value="1"/>
</dbReference>
<evidence type="ECO:0000313" key="5">
    <source>
        <dbReference type="EMBL" id="CAE09276.1"/>
    </source>
</evidence>
<dbReference type="PROSITE" id="PS00211">
    <property type="entry name" value="ABC_TRANSPORTER_1"/>
    <property type="match status" value="1"/>
</dbReference>
<name>Q7MAP5_WOLSU</name>
<dbReference type="PANTHER" id="PTHR43023:SF6">
    <property type="entry name" value="INTERMEMBRANE PHOSPHOLIPID TRANSPORT SYSTEM ATP-BINDING PROTEIN MLAF"/>
    <property type="match status" value="1"/>
</dbReference>
<dbReference type="CDD" id="cd03261">
    <property type="entry name" value="ABC_Org_Solvent_Resistant"/>
    <property type="match status" value="1"/>
</dbReference>
<organism evidence="6">
    <name type="scientific">Wolinella succinogenes (strain ATCC 29543 / DSM 1740 / CCUG 13145 / JCM 31913 / LMG 7466 / NCTC 11488 / FDC 602W)</name>
    <name type="common">Vibrio succinogenes</name>
    <dbReference type="NCBI Taxonomy" id="273121"/>
    <lineage>
        <taxon>Bacteria</taxon>
        <taxon>Pseudomonadati</taxon>
        <taxon>Campylobacterota</taxon>
        <taxon>Epsilonproteobacteria</taxon>
        <taxon>Campylobacterales</taxon>
        <taxon>Helicobacteraceae</taxon>
        <taxon>Wolinella</taxon>
    </lineage>
</organism>
<dbReference type="HOGENOM" id="CLU_000604_1_22_7"/>
<evidence type="ECO:0000259" key="4">
    <source>
        <dbReference type="PROSITE" id="PS50893"/>
    </source>
</evidence>
<feature type="domain" description="ABC transporter" evidence="4">
    <location>
        <begin position="2"/>
        <end position="240"/>
    </location>
</feature>
<proteinExistence type="predicted"/>
<evidence type="ECO:0000256" key="1">
    <source>
        <dbReference type="ARBA" id="ARBA00022448"/>
    </source>
</evidence>
<evidence type="ECO:0000256" key="2">
    <source>
        <dbReference type="ARBA" id="ARBA00022741"/>
    </source>
</evidence>
<reference evidence="5 6" key="1">
    <citation type="journal article" date="2003" name="Proc. Natl. Acad. Sci. U.S.A.">
        <title>Complete genome sequence and analysis of Wolinella succinogenes.</title>
        <authorList>
            <person name="Baar C."/>
            <person name="Eppinger M."/>
            <person name="Raddatz G."/>
            <person name="Simon JM."/>
            <person name="Lanz C."/>
            <person name="Klimmek O."/>
            <person name="Nandakumar R."/>
            <person name="Gross R."/>
            <person name="Rosinus A."/>
            <person name="Keller H."/>
            <person name="Jagtap P."/>
            <person name="Linke B."/>
            <person name="Meyer F."/>
            <person name="Lederer H."/>
            <person name="Schuster S.C."/>
        </authorList>
    </citation>
    <scope>NUCLEOTIDE SEQUENCE [LARGE SCALE GENOMIC DNA]</scope>
    <source>
        <strain evidence="6">ATCC 29543 / DSM 1740 / CCUG 13145 / JCM 31913 / LMG 7466 / NCTC 11488 / FDC 602W</strain>
    </source>
</reference>
<keyword evidence="3" id="KW-0067">ATP-binding</keyword>
<protein>
    <submittedName>
        <fullName evidence="5">TOLUENE TOLERANCE PROTEIN TTG2A</fullName>
    </submittedName>
</protein>
<keyword evidence="6" id="KW-1185">Reference proteome</keyword>
<dbReference type="GO" id="GO:0005524">
    <property type="term" value="F:ATP binding"/>
    <property type="evidence" value="ECO:0007669"/>
    <property type="project" value="UniProtKB-KW"/>
</dbReference>
<dbReference type="InterPro" id="IPR003593">
    <property type="entry name" value="AAA+_ATPase"/>
</dbReference>
<dbReference type="InterPro" id="IPR027417">
    <property type="entry name" value="P-loop_NTPase"/>
</dbReference>